<keyword evidence="4" id="KW-1185">Reference proteome</keyword>
<reference evidence="4" key="1">
    <citation type="submission" date="2015-02" db="EMBL/GenBank/DDBJ databases">
        <authorList>
            <person name="Ju K.-S."/>
            <person name="Doroghazi J.R."/>
            <person name="Metcalf W."/>
        </authorList>
    </citation>
    <scope>NUCLEOTIDE SEQUENCE [LARGE SCALE GENOMIC DNA]</scope>
    <source>
        <strain evidence="4">NRRL B-16380</strain>
    </source>
</reference>
<accession>A0A0M2GRL5</accession>
<proteinExistence type="inferred from homology"/>
<comment type="caution">
    <text evidence="3">The sequence shown here is derived from an EMBL/GenBank/DDBJ whole genome shotgun (WGS) entry which is preliminary data.</text>
</comment>
<feature type="domain" description="UspA" evidence="2">
    <location>
        <begin position="5"/>
        <end position="138"/>
    </location>
</feature>
<evidence type="ECO:0000313" key="3">
    <source>
        <dbReference type="EMBL" id="KJK40732.1"/>
    </source>
</evidence>
<dbReference type="EMBL" id="JYJH01000003">
    <property type="protein sequence ID" value="KJK40732.1"/>
    <property type="molecule type" value="Genomic_DNA"/>
</dbReference>
<dbReference type="InterPro" id="IPR006015">
    <property type="entry name" value="Universal_stress_UspA"/>
</dbReference>
<organism evidence="3 4">
    <name type="scientific">Streptomyces variegatus</name>
    <dbReference type="NCBI Taxonomy" id="284040"/>
    <lineage>
        <taxon>Bacteria</taxon>
        <taxon>Bacillati</taxon>
        <taxon>Actinomycetota</taxon>
        <taxon>Actinomycetes</taxon>
        <taxon>Kitasatosporales</taxon>
        <taxon>Streptomycetaceae</taxon>
        <taxon>Streptomyces</taxon>
    </lineage>
</organism>
<gene>
    <name evidence="3" type="ORF">UK15_06810</name>
</gene>
<dbReference type="PRINTS" id="PR01438">
    <property type="entry name" value="UNVRSLSTRESS"/>
</dbReference>
<dbReference type="AlphaFoldDB" id="A0A0M2GRL5"/>
<dbReference type="Proteomes" id="UP000034786">
    <property type="component" value="Unassembled WGS sequence"/>
</dbReference>
<dbReference type="SUPFAM" id="SSF52402">
    <property type="entry name" value="Adenine nucleotide alpha hydrolases-like"/>
    <property type="match status" value="2"/>
</dbReference>
<dbReference type="PANTHER" id="PTHR46268">
    <property type="entry name" value="STRESS RESPONSE PROTEIN NHAX"/>
    <property type="match status" value="1"/>
</dbReference>
<dbReference type="PATRIC" id="fig|284040.3.peg.3425"/>
<feature type="domain" description="UspA" evidence="2">
    <location>
        <begin position="161"/>
        <end position="298"/>
    </location>
</feature>
<dbReference type="Pfam" id="PF00582">
    <property type="entry name" value="Usp"/>
    <property type="match status" value="2"/>
</dbReference>
<evidence type="ECO:0000259" key="2">
    <source>
        <dbReference type="Pfam" id="PF00582"/>
    </source>
</evidence>
<dbReference type="InterPro" id="IPR006016">
    <property type="entry name" value="UspA"/>
</dbReference>
<evidence type="ECO:0000313" key="4">
    <source>
        <dbReference type="Proteomes" id="UP000034786"/>
    </source>
</evidence>
<comment type="similarity">
    <text evidence="1">Belongs to the universal stress protein A family.</text>
</comment>
<dbReference type="RefSeq" id="WP_031133242.1">
    <property type="nucleotide sequence ID" value="NZ_JYJH01000003.1"/>
</dbReference>
<name>A0A0M2GRL5_9ACTN</name>
<dbReference type="PANTHER" id="PTHR46268:SF6">
    <property type="entry name" value="UNIVERSAL STRESS PROTEIN UP12"/>
    <property type="match status" value="1"/>
</dbReference>
<evidence type="ECO:0000256" key="1">
    <source>
        <dbReference type="ARBA" id="ARBA00008791"/>
    </source>
</evidence>
<dbReference type="InterPro" id="IPR014729">
    <property type="entry name" value="Rossmann-like_a/b/a_fold"/>
</dbReference>
<sequence>MLGYIMVGLDGSSESRAAAEWAAREAKLRGLPLRLVHVWEPVPEPMAQAPLLGPETLQHWSERIPRETAEGLQSRHPGVDVNAVHLTGLPGDVLVDVARDAELVVLGSRGLSGIGGFMVGSVGQAVIARTEVPVVLVRASEQAVDEHTMDPAGIPSAATPFRAVLLGLDTRSLDDMVITFAFEEAACRDTALRVLHAWTAPPYNIYGLSDHVSLYDELAREYAAELTEALRPWRHKYPAVEVIEASSAGSAADQLANASRDASLVVVGRRIRRSRFGVHIGPVAHAVLHHAVAPVAVVAHA</sequence>
<dbReference type="Gene3D" id="3.40.50.620">
    <property type="entry name" value="HUPs"/>
    <property type="match status" value="2"/>
</dbReference>
<protein>
    <submittedName>
        <fullName evidence="3">Stress-inducible protein</fullName>
    </submittedName>
</protein>